<dbReference type="Gene3D" id="3.40.50.1820">
    <property type="entry name" value="alpha/beta hydrolase"/>
    <property type="match status" value="1"/>
</dbReference>
<dbReference type="PROSITE" id="PS51257">
    <property type="entry name" value="PROKAR_LIPOPROTEIN"/>
    <property type="match status" value="1"/>
</dbReference>
<feature type="domain" description="AB hydrolase-1" evidence="2">
    <location>
        <begin position="68"/>
        <end position="198"/>
    </location>
</feature>
<dbReference type="AlphaFoldDB" id="A0A0M2JZ47"/>
<dbReference type="GO" id="GO:0016020">
    <property type="term" value="C:membrane"/>
    <property type="evidence" value="ECO:0007669"/>
    <property type="project" value="TreeGrafter"/>
</dbReference>
<feature type="signal peptide" evidence="1">
    <location>
        <begin position="1"/>
        <end position="33"/>
    </location>
</feature>
<protein>
    <submittedName>
        <fullName evidence="3">Alpha/beta hydrolase</fullName>
    </submittedName>
</protein>
<dbReference type="EMBL" id="SDLP01000008">
    <property type="protein sequence ID" value="TDL04472.1"/>
    <property type="molecule type" value="Genomic_DNA"/>
</dbReference>
<dbReference type="InterPro" id="IPR000639">
    <property type="entry name" value="Epox_hydrolase-like"/>
</dbReference>
<sequence>MSDGVSRRQFGFLVTAAAGAATLAACSSTPAGATPPPAPTHALGPVRQIAAGDLDVGYVDAGPRDGQPVILLHGWPYDIHSYADVTAILAGQGFRVIVPFLRGFGSTRFLSDRTARNGQQAALARDVIALMDALDIPAAILGGYDWGGRTANVVAALWPQRCTALVAVSGYIIVNREANLAPLAPQAEYSWWYQYYFATERGERGYRSNTADFNKLIWRNASPLWHFDDSTYDLSAAAFTNPDHTDIVIHNYRWRLSLAEGEARYDDDERRLAAMPAITVPTITISSDFDGPAKNGAAYRKLYTGPYQHRVLDGIGHNVPQEAPRDFASAIADATRQK</sequence>
<keyword evidence="1" id="KW-0732">Signal</keyword>
<gene>
    <name evidence="4" type="ORF">EUA04_22095</name>
    <name evidence="3" type="ORF">WN67_11260</name>
</gene>
<evidence type="ECO:0000256" key="1">
    <source>
        <dbReference type="SAM" id="SignalP"/>
    </source>
</evidence>
<keyword evidence="3" id="KW-0378">Hydrolase</keyword>
<dbReference type="Pfam" id="PF00561">
    <property type="entry name" value="Abhydrolase_1"/>
    <property type="match status" value="1"/>
</dbReference>
<dbReference type="InterPro" id="IPR050266">
    <property type="entry name" value="AB_hydrolase_sf"/>
</dbReference>
<evidence type="ECO:0000313" key="5">
    <source>
        <dbReference type="Proteomes" id="UP000034150"/>
    </source>
</evidence>
<dbReference type="GO" id="GO:0016787">
    <property type="term" value="F:hydrolase activity"/>
    <property type="evidence" value="ECO:0007669"/>
    <property type="project" value="UniProtKB-KW"/>
</dbReference>
<dbReference type="PROSITE" id="PS51318">
    <property type="entry name" value="TAT"/>
    <property type="match status" value="1"/>
</dbReference>
<dbReference type="RefSeq" id="WP_046363118.1">
    <property type="nucleotide sequence ID" value="NZ_CALTXN010000015.1"/>
</dbReference>
<dbReference type="InterPro" id="IPR029058">
    <property type="entry name" value="AB_hydrolase_fold"/>
</dbReference>
<dbReference type="PANTHER" id="PTHR43798">
    <property type="entry name" value="MONOACYLGLYCEROL LIPASE"/>
    <property type="match status" value="1"/>
</dbReference>
<dbReference type="EMBL" id="LAUZ02000039">
    <property type="protein sequence ID" value="KKF01885.1"/>
    <property type="molecule type" value="Genomic_DNA"/>
</dbReference>
<name>A0A0M2JZ47_9MYCO</name>
<comment type="caution">
    <text evidence="3">The sequence shown here is derived from an EMBL/GenBank/DDBJ whole genome shotgun (WGS) entry which is preliminary data.</text>
</comment>
<evidence type="ECO:0000313" key="4">
    <source>
        <dbReference type="EMBL" id="TDL04472.1"/>
    </source>
</evidence>
<accession>A0A0M2JZ47</accession>
<evidence type="ECO:0000313" key="3">
    <source>
        <dbReference type="EMBL" id="KKF01885.1"/>
    </source>
</evidence>
<evidence type="ECO:0000313" key="6">
    <source>
        <dbReference type="Proteomes" id="UP000294952"/>
    </source>
</evidence>
<dbReference type="InterPro" id="IPR006311">
    <property type="entry name" value="TAT_signal"/>
</dbReference>
<keyword evidence="5" id="KW-1185">Reference proteome</keyword>
<dbReference type="Proteomes" id="UP000294952">
    <property type="component" value="Unassembled WGS sequence"/>
</dbReference>
<dbReference type="Proteomes" id="UP000034150">
    <property type="component" value="Unassembled WGS sequence"/>
</dbReference>
<evidence type="ECO:0000259" key="2">
    <source>
        <dbReference type="Pfam" id="PF00561"/>
    </source>
</evidence>
<reference evidence="4 6" key="2">
    <citation type="submission" date="2019-01" db="EMBL/GenBank/DDBJ databases">
        <title>High-quality-draft genome sequences of five non-tuberculosis mycobacteriaceae isolated from a nosocomial environment.</title>
        <authorList>
            <person name="Tiago I."/>
            <person name="Alarico S."/>
            <person name="Pereira S.G."/>
            <person name="Coelho C."/>
            <person name="Maranha A."/>
            <person name="Empadinhas N."/>
        </authorList>
    </citation>
    <scope>NUCLEOTIDE SEQUENCE [LARGE SCALE GENOMIC DNA]</scope>
    <source>
        <strain evidence="4 6">22DIII</strain>
    </source>
</reference>
<dbReference type="PATRIC" id="fig|1807.13.peg.3429"/>
<proteinExistence type="predicted"/>
<feature type="chain" id="PRO_5041862502" evidence="1">
    <location>
        <begin position="34"/>
        <end position="338"/>
    </location>
</feature>
<dbReference type="PANTHER" id="PTHR43798:SF33">
    <property type="entry name" value="HYDROLASE, PUTATIVE (AFU_ORTHOLOGUE AFUA_2G14860)-RELATED"/>
    <property type="match status" value="1"/>
</dbReference>
<dbReference type="OrthoDB" id="2987348at2"/>
<dbReference type="SUPFAM" id="SSF53474">
    <property type="entry name" value="alpha/beta-Hydrolases"/>
    <property type="match status" value="1"/>
</dbReference>
<reference evidence="3 5" key="1">
    <citation type="submission" date="2015-04" db="EMBL/GenBank/DDBJ databases">
        <title>Genome sequence of Mycobacterium obuense UC1.</title>
        <authorList>
            <person name="Greninger A.L."/>
            <person name="Cunningham G."/>
            <person name="Chiu C.Y."/>
            <person name="Miller S."/>
        </authorList>
    </citation>
    <scope>NUCLEOTIDE SEQUENCE [LARGE SCALE GENOMIC DNA]</scope>
    <source>
        <strain evidence="3 5">UC1</strain>
    </source>
</reference>
<dbReference type="PRINTS" id="PR00412">
    <property type="entry name" value="EPOXHYDRLASE"/>
</dbReference>
<dbReference type="InterPro" id="IPR000073">
    <property type="entry name" value="AB_hydrolase_1"/>
</dbReference>
<organism evidence="3 5">
    <name type="scientific">Mycolicibacterium obuense</name>
    <dbReference type="NCBI Taxonomy" id="1807"/>
    <lineage>
        <taxon>Bacteria</taxon>
        <taxon>Bacillati</taxon>
        <taxon>Actinomycetota</taxon>
        <taxon>Actinomycetes</taxon>
        <taxon>Mycobacteriales</taxon>
        <taxon>Mycobacteriaceae</taxon>
        <taxon>Mycolicibacterium</taxon>
    </lineage>
</organism>